<dbReference type="EMBL" id="CP002588">
    <property type="protein sequence ID" value="AEA47575.1"/>
    <property type="molecule type" value="Genomic_DNA"/>
</dbReference>
<dbReference type="OrthoDB" id="50338at2157"/>
<sequence length="175" mass="19408">MLVCGIDVGVRMSYIALLDNRRLVYCGKYNEPVKCDAVGIDAPLSLPESGSLRECERKLLKLGIRLFPSGADFFRSVVNRGMEIAEEFRKIGAEVFEVYPYATRRRLGIAPDVKKSTKGGRERIIAELARFVEGIDNLSNHNEVDAVISALTVSLYYEGKARLLDGRDGAILVPL</sequence>
<dbReference type="AlphaFoldDB" id="F2KPP7"/>
<dbReference type="eggNOG" id="arCOG04409">
    <property type="taxonomic scope" value="Archaea"/>
</dbReference>
<dbReference type="RefSeq" id="WP_013684233.1">
    <property type="nucleotide sequence ID" value="NC_015320.1"/>
</dbReference>
<gene>
    <name evidence="1" type="ordered locus">Arcve_1575</name>
</gene>
<name>F2KPP7_ARCVS</name>
<evidence type="ECO:0000313" key="1">
    <source>
        <dbReference type="EMBL" id="AEA47575.1"/>
    </source>
</evidence>
<keyword evidence="2" id="KW-1185">Reference proteome</keyword>
<dbReference type="GeneID" id="10394699"/>
<dbReference type="InterPro" id="IPR018036">
    <property type="entry name" value="DUF429_subgr"/>
</dbReference>
<dbReference type="HOGENOM" id="CLU_1590804_0_0_2"/>
<dbReference type="PIRSF" id="PIRSF024051">
    <property type="entry name" value="DUF429"/>
    <property type="match status" value="1"/>
</dbReference>
<dbReference type="STRING" id="693661.Arcve_1575"/>
<dbReference type="KEGG" id="ave:Arcve_1575"/>
<reference evidence="1 2" key="1">
    <citation type="submission" date="2011-03" db="EMBL/GenBank/DDBJ databases">
        <title>The complete genome of Archaeoglobus veneficus SNP6.</title>
        <authorList>
            <consortium name="US DOE Joint Genome Institute (JGI-PGF)"/>
            <person name="Lucas S."/>
            <person name="Copeland A."/>
            <person name="Lapidus A."/>
            <person name="Bruce D."/>
            <person name="Goodwin L."/>
            <person name="Pitluck S."/>
            <person name="Kyrpides N."/>
            <person name="Mavromatis K."/>
            <person name="Pagani I."/>
            <person name="Ivanova N."/>
            <person name="Mikhailova N."/>
            <person name="Lu M."/>
            <person name="Detter J.C."/>
            <person name="Tapia R."/>
            <person name="Han C."/>
            <person name="Land M."/>
            <person name="Hauser L."/>
            <person name="Markowitz V."/>
            <person name="Cheng J.-F."/>
            <person name="Hugenholtz P."/>
            <person name="Woyke T."/>
            <person name="Wu D."/>
            <person name="Spring S."/>
            <person name="Brambilla E."/>
            <person name="Klenk H.-P."/>
            <person name="Eisen J.A."/>
        </authorList>
    </citation>
    <scope>NUCLEOTIDE SEQUENCE [LARGE SCALE GENOMIC DNA]</scope>
    <source>
        <strain>SNP6</strain>
    </source>
</reference>
<evidence type="ECO:0000313" key="2">
    <source>
        <dbReference type="Proteomes" id="UP000008136"/>
    </source>
</evidence>
<proteinExistence type="predicted"/>
<dbReference type="Pfam" id="PF04250">
    <property type="entry name" value="DUF429"/>
    <property type="match status" value="1"/>
</dbReference>
<protein>
    <recommendedName>
        <fullName evidence="3">DUF429 domain-containing protein</fullName>
    </recommendedName>
</protein>
<evidence type="ECO:0008006" key="3">
    <source>
        <dbReference type="Google" id="ProtNLM"/>
    </source>
</evidence>
<dbReference type="InterPro" id="IPR007362">
    <property type="entry name" value="DUF429"/>
</dbReference>
<accession>F2KPP7</accession>
<dbReference type="Proteomes" id="UP000008136">
    <property type="component" value="Chromosome"/>
</dbReference>
<organism evidence="1 2">
    <name type="scientific">Archaeoglobus veneficus (strain DSM 11195 / SNP6)</name>
    <dbReference type="NCBI Taxonomy" id="693661"/>
    <lineage>
        <taxon>Archaea</taxon>
        <taxon>Methanobacteriati</taxon>
        <taxon>Methanobacteriota</taxon>
        <taxon>Archaeoglobi</taxon>
        <taxon>Archaeoglobales</taxon>
        <taxon>Archaeoglobaceae</taxon>
        <taxon>Archaeoglobus</taxon>
    </lineage>
</organism>